<comment type="caution">
    <text evidence="2">The sequence shown here is derived from an EMBL/GenBank/DDBJ whole genome shotgun (WGS) entry which is preliminary data.</text>
</comment>
<dbReference type="Proteomes" id="UP001500618">
    <property type="component" value="Unassembled WGS sequence"/>
</dbReference>
<organism evidence="2 3">
    <name type="scientific">Fodinicola feengrottensis</name>
    <dbReference type="NCBI Taxonomy" id="435914"/>
    <lineage>
        <taxon>Bacteria</taxon>
        <taxon>Bacillati</taxon>
        <taxon>Actinomycetota</taxon>
        <taxon>Actinomycetes</taxon>
        <taxon>Mycobacteriales</taxon>
        <taxon>Fodinicola</taxon>
    </lineage>
</organism>
<dbReference type="EMBL" id="BAAANY010000011">
    <property type="protein sequence ID" value="GAA1683769.1"/>
    <property type="molecule type" value="Genomic_DNA"/>
</dbReference>
<dbReference type="InterPro" id="IPR013096">
    <property type="entry name" value="Cupin_2"/>
</dbReference>
<protein>
    <submittedName>
        <fullName evidence="2">Cupin domain-containing protein</fullName>
    </submittedName>
</protein>
<name>A0ABN2H999_9ACTN</name>
<dbReference type="PANTHER" id="PTHR36440:SF1">
    <property type="entry name" value="PUTATIVE (AFU_ORTHOLOGUE AFUA_8G07350)-RELATED"/>
    <property type="match status" value="1"/>
</dbReference>
<dbReference type="SUPFAM" id="SSF51182">
    <property type="entry name" value="RmlC-like cupins"/>
    <property type="match status" value="1"/>
</dbReference>
<dbReference type="InterPro" id="IPR014710">
    <property type="entry name" value="RmlC-like_jellyroll"/>
</dbReference>
<evidence type="ECO:0000313" key="3">
    <source>
        <dbReference type="Proteomes" id="UP001500618"/>
    </source>
</evidence>
<evidence type="ECO:0000313" key="2">
    <source>
        <dbReference type="EMBL" id="GAA1683769.1"/>
    </source>
</evidence>
<feature type="domain" description="Cupin type-2" evidence="1">
    <location>
        <begin position="47"/>
        <end position="117"/>
    </location>
</feature>
<proteinExistence type="predicted"/>
<dbReference type="InterPro" id="IPR053146">
    <property type="entry name" value="QDO-like"/>
</dbReference>
<dbReference type="Pfam" id="PF07883">
    <property type="entry name" value="Cupin_2"/>
    <property type="match status" value="1"/>
</dbReference>
<dbReference type="RefSeq" id="WP_163567550.1">
    <property type="nucleotide sequence ID" value="NZ_BAAANY010000011.1"/>
</dbReference>
<evidence type="ECO:0000259" key="1">
    <source>
        <dbReference type="Pfam" id="PF07883"/>
    </source>
</evidence>
<reference evidence="2 3" key="1">
    <citation type="journal article" date="2019" name="Int. J. Syst. Evol. Microbiol.">
        <title>The Global Catalogue of Microorganisms (GCM) 10K type strain sequencing project: providing services to taxonomists for standard genome sequencing and annotation.</title>
        <authorList>
            <consortium name="The Broad Institute Genomics Platform"/>
            <consortium name="The Broad Institute Genome Sequencing Center for Infectious Disease"/>
            <person name="Wu L."/>
            <person name="Ma J."/>
        </authorList>
    </citation>
    <scope>NUCLEOTIDE SEQUENCE [LARGE SCALE GENOMIC DNA]</scope>
    <source>
        <strain evidence="2 3">JCM 14718</strain>
    </source>
</reference>
<sequence length="157" mass="17749">MTYNKESGEVSAIVRRNGEVETTRTKRSFARFVATGAETNGQFGLYEWNMQPRSGGSDPHFHRKFSESFFITAGTVEIYNGTEWVLSSPGDFVHVPAGGIHAFRNVSDEPASMMVIFAPGEAREEYFRELMDISNNERKLSEAEWATLYDKYDNTLA</sequence>
<dbReference type="Gene3D" id="2.60.120.10">
    <property type="entry name" value="Jelly Rolls"/>
    <property type="match status" value="1"/>
</dbReference>
<accession>A0ABN2H999</accession>
<keyword evidence="3" id="KW-1185">Reference proteome</keyword>
<dbReference type="InterPro" id="IPR011051">
    <property type="entry name" value="RmlC_Cupin_sf"/>
</dbReference>
<gene>
    <name evidence="2" type="ORF">GCM10009765_36300</name>
</gene>
<dbReference type="PANTHER" id="PTHR36440">
    <property type="entry name" value="PUTATIVE (AFU_ORTHOLOGUE AFUA_8G07350)-RELATED"/>
    <property type="match status" value="1"/>
</dbReference>